<evidence type="ECO:0000256" key="4">
    <source>
        <dbReference type="ARBA" id="ARBA00022490"/>
    </source>
</evidence>
<dbReference type="Pfam" id="PF01300">
    <property type="entry name" value="Sua5_yciO_yrdC"/>
    <property type="match status" value="1"/>
</dbReference>
<feature type="domain" description="YrdC-like" evidence="12">
    <location>
        <begin position="25"/>
        <end position="211"/>
    </location>
</feature>
<dbReference type="AlphaFoldDB" id="A0A7C2X8S9"/>
<protein>
    <recommendedName>
        <fullName evidence="10">L-threonylcarbamoyladenylate synthase</fullName>
        <ecNumber evidence="3">2.7.7.87</ecNumber>
    </recommendedName>
    <alternativeName>
        <fullName evidence="10">L-threonylcarbamoyladenylate synthase</fullName>
    </alternativeName>
</protein>
<dbReference type="NCBIfam" id="TIGR00057">
    <property type="entry name" value="L-threonylcarbamoyladenylate synthase"/>
    <property type="match status" value="1"/>
</dbReference>
<dbReference type="Gene3D" id="3.90.870.10">
    <property type="entry name" value="DHBP synthase"/>
    <property type="match status" value="1"/>
</dbReference>
<dbReference type="EMBL" id="DSDS01000004">
    <property type="protein sequence ID" value="HET97115.1"/>
    <property type="molecule type" value="Genomic_DNA"/>
</dbReference>
<keyword evidence="9" id="KW-0067">ATP-binding</keyword>
<evidence type="ECO:0000256" key="7">
    <source>
        <dbReference type="ARBA" id="ARBA00022695"/>
    </source>
</evidence>
<organism evidence="13">
    <name type="scientific">Desulfurivibrio alkaliphilus</name>
    <dbReference type="NCBI Taxonomy" id="427923"/>
    <lineage>
        <taxon>Bacteria</taxon>
        <taxon>Pseudomonadati</taxon>
        <taxon>Thermodesulfobacteriota</taxon>
        <taxon>Desulfobulbia</taxon>
        <taxon>Desulfobulbales</taxon>
        <taxon>Desulfobulbaceae</taxon>
        <taxon>Desulfurivibrio</taxon>
    </lineage>
</organism>
<evidence type="ECO:0000256" key="8">
    <source>
        <dbReference type="ARBA" id="ARBA00022741"/>
    </source>
</evidence>
<keyword evidence="5" id="KW-0808">Transferase</keyword>
<keyword evidence="6" id="KW-0819">tRNA processing</keyword>
<comment type="caution">
    <text evidence="13">The sequence shown here is derived from an EMBL/GenBank/DDBJ whole genome shotgun (WGS) entry which is preliminary data.</text>
</comment>
<dbReference type="GO" id="GO:0005737">
    <property type="term" value="C:cytoplasm"/>
    <property type="evidence" value="ECO:0007669"/>
    <property type="project" value="UniProtKB-SubCell"/>
</dbReference>
<dbReference type="PANTHER" id="PTHR17490:SF16">
    <property type="entry name" value="THREONYLCARBAMOYL-AMP SYNTHASE"/>
    <property type="match status" value="1"/>
</dbReference>
<proteinExistence type="inferred from homology"/>
<evidence type="ECO:0000259" key="12">
    <source>
        <dbReference type="PROSITE" id="PS51163"/>
    </source>
</evidence>
<accession>A0A7C2X8S9</accession>
<keyword evidence="7" id="KW-0548">Nucleotidyltransferase</keyword>
<evidence type="ECO:0000313" key="13">
    <source>
        <dbReference type="EMBL" id="HET97115.1"/>
    </source>
</evidence>
<gene>
    <name evidence="13" type="ORF">ENN98_00115</name>
</gene>
<dbReference type="InterPro" id="IPR017945">
    <property type="entry name" value="DHBP_synth_RibB-like_a/b_dom"/>
</dbReference>
<evidence type="ECO:0000256" key="1">
    <source>
        <dbReference type="ARBA" id="ARBA00004496"/>
    </source>
</evidence>
<dbReference type="InterPro" id="IPR006070">
    <property type="entry name" value="Sua5-like_dom"/>
</dbReference>
<comment type="subcellular location">
    <subcellularLocation>
        <location evidence="1">Cytoplasm</location>
    </subcellularLocation>
</comment>
<dbReference type="GO" id="GO:0003725">
    <property type="term" value="F:double-stranded RNA binding"/>
    <property type="evidence" value="ECO:0007669"/>
    <property type="project" value="InterPro"/>
</dbReference>
<comment type="catalytic activity">
    <reaction evidence="11">
        <text>L-threonine + hydrogencarbonate + ATP = L-threonylcarbamoyladenylate + diphosphate + H2O</text>
        <dbReference type="Rhea" id="RHEA:36407"/>
        <dbReference type="ChEBI" id="CHEBI:15377"/>
        <dbReference type="ChEBI" id="CHEBI:17544"/>
        <dbReference type="ChEBI" id="CHEBI:30616"/>
        <dbReference type="ChEBI" id="CHEBI:33019"/>
        <dbReference type="ChEBI" id="CHEBI:57926"/>
        <dbReference type="ChEBI" id="CHEBI:73682"/>
        <dbReference type="EC" id="2.7.7.87"/>
    </reaction>
</comment>
<evidence type="ECO:0000256" key="9">
    <source>
        <dbReference type="ARBA" id="ARBA00022840"/>
    </source>
</evidence>
<dbReference type="EC" id="2.7.7.87" evidence="3"/>
<dbReference type="GO" id="GO:0008033">
    <property type="term" value="P:tRNA processing"/>
    <property type="evidence" value="ECO:0007669"/>
    <property type="project" value="UniProtKB-KW"/>
</dbReference>
<dbReference type="GO" id="GO:0005524">
    <property type="term" value="F:ATP binding"/>
    <property type="evidence" value="ECO:0007669"/>
    <property type="project" value="UniProtKB-KW"/>
</dbReference>
<comment type="similarity">
    <text evidence="2">Belongs to the SUA5 family.</text>
</comment>
<keyword evidence="8" id="KW-0547">Nucleotide-binding</keyword>
<sequence length="234" mass="24322">MVESDLSPGGDPLRSFSVAENGVGEGEIARAVAVIRAGGMVAFPTETYYGLAVDPFNQEALSRLFAVKRRAPDKPILCLVHERGQLGLLARRVPEAYEPLIASFWPGPLTLIFEAREEVPLALTGYSGTVGIRISSHPLATRLAEAFGGPISATSANLSGLPAAASAAEVTAQLGPDVDLVLDGGATPGGSGSTLVGFAGDEPILIRSGVISREELMDKSGREIRAMVLQGGEK</sequence>
<dbReference type="GO" id="GO:0000049">
    <property type="term" value="F:tRNA binding"/>
    <property type="evidence" value="ECO:0007669"/>
    <property type="project" value="TreeGrafter"/>
</dbReference>
<evidence type="ECO:0000256" key="2">
    <source>
        <dbReference type="ARBA" id="ARBA00007663"/>
    </source>
</evidence>
<name>A0A7C2X8S9_9BACT</name>
<dbReference type="Proteomes" id="UP000885986">
    <property type="component" value="Unassembled WGS sequence"/>
</dbReference>
<keyword evidence="4" id="KW-0963">Cytoplasm</keyword>
<dbReference type="GO" id="GO:0006450">
    <property type="term" value="P:regulation of translational fidelity"/>
    <property type="evidence" value="ECO:0007669"/>
    <property type="project" value="TreeGrafter"/>
</dbReference>
<evidence type="ECO:0000256" key="11">
    <source>
        <dbReference type="ARBA" id="ARBA00048366"/>
    </source>
</evidence>
<dbReference type="InterPro" id="IPR050156">
    <property type="entry name" value="TC-AMP_synthase_SUA5"/>
</dbReference>
<dbReference type="GO" id="GO:0061710">
    <property type="term" value="F:L-threonylcarbamoyladenylate synthase"/>
    <property type="evidence" value="ECO:0007669"/>
    <property type="project" value="UniProtKB-EC"/>
</dbReference>
<dbReference type="PANTHER" id="PTHR17490">
    <property type="entry name" value="SUA5"/>
    <property type="match status" value="1"/>
</dbReference>
<dbReference type="SUPFAM" id="SSF55821">
    <property type="entry name" value="YrdC/RibB"/>
    <property type="match status" value="1"/>
</dbReference>
<evidence type="ECO:0000256" key="10">
    <source>
        <dbReference type="ARBA" id="ARBA00029774"/>
    </source>
</evidence>
<evidence type="ECO:0000256" key="6">
    <source>
        <dbReference type="ARBA" id="ARBA00022694"/>
    </source>
</evidence>
<dbReference type="PROSITE" id="PS51163">
    <property type="entry name" value="YRDC"/>
    <property type="match status" value="1"/>
</dbReference>
<evidence type="ECO:0000256" key="3">
    <source>
        <dbReference type="ARBA" id="ARBA00012584"/>
    </source>
</evidence>
<evidence type="ECO:0000256" key="5">
    <source>
        <dbReference type="ARBA" id="ARBA00022679"/>
    </source>
</evidence>
<reference evidence="13" key="1">
    <citation type="journal article" date="2020" name="mSystems">
        <title>Genome- and Community-Level Interaction Insights into Carbon Utilization and Element Cycling Functions of Hydrothermarchaeota in Hydrothermal Sediment.</title>
        <authorList>
            <person name="Zhou Z."/>
            <person name="Liu Y."/>
            <person name="Xu W."/>
            <person name="Pan J."/>
            <person name="Luo Z.H."/>
            <person name="Li M."/>
        </authorList>
    </citation>
    <scope>NUCLEOTIDE SEQUENCE [LARGE SCALE GENOMIC DNA]</scope>
    <source>
        <strain evidence="13">SpSt-1224</strain>
    </source>
</reference>